<evidence type="ECO:0000313" key="2">
    <source>
        <dbReference type="Proteomes" id="UP000243605"/>
    </source>
</evidence>
<dbReference type="Proteomes" id="UP000243605">
    <property type="component" value="Unassembled WGS sequence"/>
</dbReference>
<proteinExistence type="predicted"/>
<dbReference type="OrthoDB" id="5148048at2"/>
<reference evidence="1 2" key="1">
    <citation type="submission" date="2016-10" db="EMBL/GenBank/DDBJ databases">
        <authorList>
            <person name="Varghese N."/>
            <person name="Submissions S."/>
        </authorList>
    </citation>
    <scope>NUCLEOTIDE SEQUENCE [LARGE SCALE GENOMIC DNA]</scope>
    <source>
        <strain evidence="1 2">IBRC-M10081</strain>
    </source>
</reference>
<gene>
    <name evidence="1" type="ORF">SAMN05192557_1370</name>
</gene>
<sequence length="141" mass="15660">MKFSKKVKIAAILSETEVIINAGSLDGIQIGQTFYIIDTEGRIIKDPDTDSILGKFEGYKGKLIVKKTEDRFSYCETPTYYKSLAVESTLASSRALLNSLDTISGTEQDKLNIVKEDILDLNSIYTDTQVMVGDSLEYISN</sequence>
<organism evidence="1 2">
    <name type="scientific">Aliicoccus persicus</name>
    <dbReference type="NCBI Taxonomy" id="930138"/>
    <lineage>
        <taxon>Bacteria</taxon>
        <taxon>Bacillati</taxon>
        <taxon>Bacillota</taxon>
        <taxon>Bacilli</taxon>
        <taxon>Bacillales</taxon>
        <taxon>Staphylococcaceae</taxon>
        <taxon>Aliicoccus</taxon>
    </lineage>
</organism>
<dbReference type="EMBL" id="FOIT01000003">
    <property type="protein sequence ID" value="SEW03662.1"/>
    <property type="molecule type" value="Genomic_DNA"/>
</dbReference>
<dbReference type="AlphaFoldDB" id="A0A662Z5V6"/>
<evidence type="ECO:0000313" key="1">
    <source>
        <dbReference type="EMBL" id="SEW03662.1"/>
    </source>
</evidence>
<accession>A0A662Z5V6</accession>
<name>A0A662Z5V6_9STAP</name>
<keyword evidence="2" id="KW-1185">Reference proteome</keyword>
<protein>
    <submittedName>
        <fullName evidence="1">Uncharacterized protein</fullName>
    </submittedName>
</protein>
<dbReference type="RefSeq" id="WP_091475116.1">
    <property type="nucleotide sequence ID" value="NZ_FOIT01000003.1"/>
</dbReference>